<feature type="domain" description="BHLH" evidence="7">
    <location>
        <begin position="314"/>
        <end position="363"/>
    </location>
</feature>
<dbReference type="Proteomes" id="UP000790787">
    <property type="component" value="Chromosome 23"/>
</dbReference>
<evidence type="ECO:0000256" key="6">
    <source>
        <dbReference type="SAM" id="MobiDB-lite"/>
    </source>
</evidence>
<dbReference type="PaxDb" id="4097-A0A1S3XCW4"/>
<comment type="subcellular location">
    <subcellularLocation>
        <location evidence="1">Nucleus</location>
    </subcellularLocation>
</comment>
<keyword evidence="3" id="KW-0238">DNA-binding</keyword>
<dbReference type="GO" id="GO:0003677">
    <property type="term" value="F:DNA binding"/>
    <property type="evidence" value="ECO:0007669"/>
    <property type="project" value="UniProtKB-KW"/>
</dbReference>
<dbReference type="SUPFAM" id="SSF47459">
    <property type="entry name" value="HLH, helix-loop-helix DNA-binding domain"/>
    <property type="match status" value="1"/>
</dbReference>
<evidence type="ECO:0000256" key="2">
    <source>
        <dbReference type="ARBA" id="ARBA00023015"/>
    </source>
</evidence>
<dbReference type="GeneID" id="107763790"/>
<dbReference type="GO" id="GO:0046983">
    <property type="term" value="F:protein dimerization activity"/>
    <property type="evidence" value="ECO:0007669"/>
    <property type="project" value="InterPro"/>
</dbReference>
<feature type="compositionally biased region" description="Basic and acidic residues" evidence="6">
    <location>
        <begin position="275"/>
        <end position="300"/>
    </location>
</feature>
<evidence type="ECO:0000256" key="4">
    <source>
        <dbReference type="ARBA" id="ARBA00023163"/>
    </source>
</evidence>
<dbReference type="AlphaFoldDB" id="A0A1S3XCW4"/>
<dbReference type="GO" id="GO:0005634">
    <property type="term" value="C:nucleus"/>
    <property type="evidence" value="ECO:0000318"/>
    <property type="project" value="GO_Central"/>
</dbReference>
<dbReference type="RefSeq" id="XP_016437770.1">
    <property type="nucleotide sequence ID" value="XM_016582284.2"/>
</dbReference>
<dbReference type="InterPro" id="IPR011598">
    <property type="entry name" value="bHLH_dom"/>
</dbReference>
<accession>A0A1S3XCW4</accession>
<dbReference type="OMA" id="LINERHI"/>
<dbReference type="PROSITE" id="PS50888">
    <property type="entry name" value="BHLH"/>
    <property type="match status" value="1"/>
</dbReference>
<feature type="compositionally biased region" description="Polar residues" evidence="6">
    <location>
        <begin position="304"/>
        <end position="320"/>
    </location>
</feature>
<keyword evidence="8" id="KW-1185">Reference proteome</keyword>
<name>A0A1S3XCW4_TOBAC</name>
<evidence type="ECO:0000256" key="5">
    <source>
        <dbReference type="ARBA" id="ARBA00023242"/>
    </source>
</evidence>
<dbReference type="Pfam" id="PF00010">
    <property type="entry name" value="HLH"/>
    <property type="match status" value="1"/>
</dbReference>
<feature type="compositionally biased region" description="Basic and acidic residues" evidence="6">
    <location>
        <begin position="321"/>
        <end position="331"/>
    </location>
</feature>
<feature type="compositionally biased region" description="Polar residues" evidence="6">
    <location>
        <begin position="255"/>
        <end position="271"/>
    </location>
</feature>
<evidence type="ECO:0000256" key="1">
    <source>
        <dbReference type="ARBA" id="ARBA00004123"/>
    </source>
</evidence>
<dbReference type="OrthoDB" id="71302at2759"/>
<feature type="region of interest" description="Disordered" evidence="6">
    <location>
        <begin position="255"/>
        <end position="333"/>
    </location>
</feature>
<reference evidence="9" key="2">
    <citation type="submission" date="2025-08" db="UniProtKB">
        <authorList>
            <consortium name="RefSeq"/>
        </authorList>
    </citation>
    <scope>IDENTIFICATION</scope>
    <source>
        <tissue evidence="9">Leaf</tissue>
    </source>
</reference>
<keyword evidence="4" id="KW-0804">Transcription</keyword>
<dbReference type="RefSeq" id="XP_016437770.1">
    <property type="nucleotide sequence ID" value="XM_016582284.1"/>
</dbReference>
<dbReference type="InterPro" id="IPR047265">
    <property type="entry name" value="PIF1-like_bHLH"/>
</dbReference>
<sequence length="495" mass="54538">MNQCVPSWDLENSLPHQNLALSSHSNSNNSFVTDVPWLDYEVAELTWENGQLGMHGLGPPRMPNNNKPLFNSYTWDNKAHVGGTLESIVNQAIGIPHDHRKSAVDGGGDREEDLVHCFDKCLVNTQASTATVSVAMDALVPSFAHPQNFHQGEQLPTHVPGITTCLIGDSTHVISRSGDVNRTDGEMSRAKIGASSYEEISKDLEITEYFGKQEVKNLINERHIDAVLLRSMADPSMSRRDTIDTGERDLVAERFTSTSVMSTENTSSVKKCTSKRVDEHDSVCHSRSHRQETGDGDDKRKGSKISSFSTKRSLSAVTHNQSERKRRDKINQRMKTLQKLVPNSSKTNKASMLDEVIEYLKQLQAQVQAMSGMNNNMSPMLANMAVLQQQQQLQMASMGMGMAGFMHINGALISRPNITAMPMPSLLHPTASNFMPIASGVSPGDRNINAASLVPDPLAAFPTCQSQPMNMDAYSRIAALYQQYLQPPANLGFKN</sequence>
<protein>
    <submittedName>
        <fullName evidence="9">Transcription factor UNE10-like</fullName>
    </submittedName>
</protein>
<dbReference type="CDD" id="cd11445">
    <property type="entry name" value="bHLH_AtPIF_like"/>
    <property type="match status" value="1"/>
</dbReference>
<evidence type="ECO:0000256" key="3">
    <source>
        <dbReference type="ARBA" id="ARBA00023125"/>
    </source>
</evidence>
<dbReference type="InterPro" id="IPR031066">
    <property type="entry name" value="bHLH_ALC-like_plant"/>
</dbReference>
<keyword evidence="2" id="KW-0805">Transcription regulation</keyword>
<evidence type="ECO:0000259" key="7">
    <source>
        <dbReference type="PROSITE" id="PS50888"/>
    </source>
</evidence>
<dbReference type="PANTHER" id="PTHR45855">
    <property type="entry name" value="TRANSCRIPTION FACTOR PIF1-RELATED"/>
    <property type="match status" value="1"/>
</dbReference>
<keyword evidence="5" id="KW-0539">Nucleus</keyword>
<proteinExistence type="predicted"/>
<dbReference type="SMART" id="SM00353">
    <property type="entry name" value="HLH"/>
    <property type="match status" value="1"/>
</dbReference>
<reference evidence="8" key="1">
    <citation type="journal article" date="2014" name="Nat. Commun.">
        <title>The tobacco genome sequence and its comparison with those of tomato and potato.</title>
        <authorList>
            <person name="Sierro N."/>
            <person name="Battey J.N."/>
            <person name="Ouadi S."/>
            <person name="Bakaher N."/>
            <person name="Bovet L."/>
            <person name="Willig A."/>
            <person name="Goepfert S."/>
            <person name="Peitsch M.C."/>
            <person name="Ivanov N.V."/>
        </authorList>
    </citation>
    <scope>NUCLEOTIDE SEQUENCE [LARGE SCALE GENOMIC DNA]</scope>
</reference>
<dbReference type="SMR" id="A0A1S3XCW4"/>
<evidence type="ECO:0000313" key="8">
    <source>
        <dbReference type="Proteomes" id="UP000790787"/>
    </source>
</evidence>
<dbReference type="STRING" id="4097.A0A1S3XCW4"/>
<gene>
    <name evidence="9" type="primary">LOC107763790</name>
</gene>
<evidence type="ECO:0000313" key="9">
    <source>
        <dbReference type="RefSeq" id="XP_016437770.1"/>
    </source>
</evidence>
<dbReference type="InterPro" id="IPR036638">
    <property type="entry name" value="HLH_DNA-bd_sf"/>
</dbReference>
<dbReference type="KEGG" id="nta:107763790"/>
<dbReference type="PANTHER" id="PTHR45855:SF23">
    <property type="entry name" value="TRANSCRIPTION FACTOR MEE8-RELATED"/>
    <property type="match status" value="1"/>
</dbReference>
<organism evidence="8 9">
    <name type="scientific">Nicotiana tabacum</name>
    <name type="common">Common tobacco</name>
    <dbReference type="NCBI Taxonomy" id="4097"/>
    <lineage>
        <taxon>Eukaryota</taxon>
        <taxon>Viridiplantae</taxon>
        <taxon>Streptophyta</taxon>
        <taxon>Embryophyta</taxon>
        <taxon>Tracheophyta</taxon>
        <taxon>Spermatophyta</taxon>
        <taxon>Magnoliopsida</taxon>
        <taxon>eudicotyledons</taxon>
        <taxon>Gunneridae</taxon>
        <taxon>Pentapetalae</taxon>
        <taxon>asterids</taxon>
        <taxon>lamiids</taxon>
        <taxon>Solanales</taxon>
        <taxon>Solanaceae</taxon>
        <taxon>Nicotianoideae</taxon>
        <taxon>Nicotianeae</taxon>
        <taxon>Nicotiana</taxon>
    </lineage>
</organism>
<dbReference type="Gene3D" id="4.10.280.10">
    <property type="entry name" value="Helix-loop-helix DNA-binding domain"/>
    <property type="match status" value="1"/>
</dbReference>